<dbReference type="AlphaFoldDB" id="A0A9D1S121"/>
<organism evidence="2 3">
    <name type="scientific">Candidatus Nesterenkonia stercoripullorum</name>
    <dbReference type="NCBI Taxonomy" id="2838701"/>
    <lineage>
        <taxon>Bacteria</taxon>
        <taxon>Bacillati</taxon>
        <taxon>Actinomycetota</taxon>
        <taxon>Actinomycetes</taxon>
        <taxon>Micrococcales</taxon>
        <taxon>Micrococcaceae</taxon>
        <taxon>Nesterenkonia</taxon>
    </lineage>
</organism>
<dbReference type="EMBL" id="DXGD01000079">
    <property type="protein sequence ID" value="HIW98915.1"/>
    <property type="molecule type" value="Genomic_DNA"/>
</dbReference>
<protein>
    <recommendedName>
        <fullName evidence="4">Scaffolding protein</fullName>
    </recommendedName>
</protein>
<proteinExistence type="predicted"/>
<evidence type="ECO:0008006" key="4">
    <source>
        <dbReference type="Google" id="ProtNLM"/>
    </source>
</evidence>
<sequence>MPKSLLDLFLMTLDGGGEGGSSNPPSDPPENGSQGGEEGDKGFPANTPTSDMDDAQKAAYYKYQARKHETRSKNSVSKDDYQKLKDELDQLKQAGMSDQERSVEDARRTARSEGETAAAKQYQKRLVIAELRLATGQPEDALKYLDHNAFLTDSGEVDTDRVTEYADQTGQARNEQRRQDVERLGSMDAGKRGTHDGGKPSVNTGRERYLARVGKTNERKD</sequence>
<accession>A0A9D1S121</accession>
<evidence type="ECO:0000256" key="1">
    <source>
        <dbReference type="SAM" id="MobiDB-lite"/>
    </source>
</evidence>
<feature type="region of interest" description="Disordered" evidence="1">
    <location>
        <begin position="164"/>
        <end position="221"/>
    </location>
</feature>
<feature type="compositionally biased region" description="Low complexity" evidence="1">
    <location>
        <begin position="21"/>
        <end position="32"/>
    </location>
</feature>
<reference evidence="2" key="2">
    <citation type="submission" date="2021-04" db="EMBL/GenBank/DDBJ databases">
        <authorList>
            <person name="Gilroy R."/>
        </authorList>
    </citation>
    <scope>NUCLEOTIDE SEQUENCE</scope>
    <source>
        <strain evidence="2">ChiHejej3B27-3195</strain>
    </source>
</reference>
<name>A0A9D1S121_9MICC</name>
<feature type="region of interest" description="Disordered" evidence="1">
    <location>
        <begin position="11"/>
        <end position="123"/>
    </location>
</feature>
<feature type="compositionally biased region" description="Basic and acidic residues" evidence="1">
    <location>
        <begin position="174"/>
        <end position="198"/>
    </location>
</feature>
<gene>
    <name evidence="2" type="ORF">H9871_02100</name>
</gene>
<evidence type="ECO:0000313" key="2">
    <source>
        <dbReference type="EMBL" id="HIW98915.1"/>
    </source>
</evidence>
<feature type="compositionally biased region" description="Basic and acidic residues" evidence="1">
    <location>
        <begin position="76"/>
        <end position="90"/>
    </location>
</feature>
<evidence type="ECO:0000313" key="3">
    <source>
        <dbReference type="Proteomes" id="UP000824151"/>
    </source>
</evidence>
<reference evidence="2" key="1">
    <citation type="journal article" date="2021" name="PeerJ">
        <title>Extensive microbial diversity within the chicken gut microbiome revealed by metagenomics and culture.</title>
        <authorList>
            <person name="Gilroy R."/>
            <person name="Ravi A."/>
            <person name="Getino M."/>
            <person name="Pursley I."/>
            <person name="Horton D.L."/>
            <person name="Alikhan N.F."/>
            <person name="Baker D."/>
            <person name="Gharbi K."/>
            <person name="Hall N."/>
            <person name="Watson M."/>
            <person name="Adriaenssens E.M."/>
            <person name="Foster-Nyarko E."/>
            <person name="Jarju S."/>
            <person name="Secka A."/>
            <person name="Antonio M."/>
            <person name="Oren A."/>
            <person name="Chaudhuri R.R."/>
            <person name="La Ragione R."/>
            <person name="Hildebrand F."/>
            <person name="Pallen M.J."/>
        </authorList>
    </citation>
    <scope>NUCLEOTIDE SEQUENCE</scope>
    <source>
        <strain evidence="2">ChiHejej3B27-3195</strain>
    </source>
</reference>
<feature type="compositionally biased region" description="Basic and acidic residues" evidence="1">
    <location>
        <begin position="205"/>
        <end position="221"/>
    </location>
</feature>
<comment type="caution">
    <text evidence="2">The sequence shown here is derived from an EMBL/GenBank/DDBJ whole genome shotgun (WGS) entry which is preliminary data.</text>
</comment>
<feature type="compositionally biased region" description="Basic and acidic residues" evidence="1">
    <location>
        <begin position="98"/>
        <end position="114"/>
    </location>
</feature>
<dbReference type="Proteomes" id="UP000824151">
    <property type="component" value="Unassembled WGS sequence"/>
</dbReference>